<organism evidence="1 2">
    <name type="scientific">Candidatus Harrisonbacteria bacterium CG10_big_fil_rev_8_21_14_0_10_38_8</name>
    <dbReference type="NCBI Taxonomy" id="1974582"/>
    <lineage>
        <taxon>Bacteria</taxon>
        <taxon>Candidatus Harrisoniibacteriota</taxon>
    </lineage>
</organism>
<dbReference type="AlphaFoldDB" id="A0A2M6WJW9"/>
<accession>A0A2M6WJW9</accession>
<proteinExistence type="predicted"/>
<gene>
    <name evidence="1" type="ORF">COU06_02175</name>
</gene>
<dbReference type="Proteomes" id="UP000229112">
    <property type="component" value="Unassembled WGS sequence"/>
</dbReference>
<comment type="caution">
    <text evidence="1">The sequence shown here is derived from an EMBL/GenBank/DDBJ whole genome shotgun (WGS) entry which is preliminary data.</text>
</comment>
<reference evidence="2" key="1">
    <citation type="submission" date="2017-09" db="EMBL/GenBank/DDBJ databases">
        <title>Depth-based differentiation of microbial function through sediment-hosted aquifers and enrichment of novel symbionts in the deep terrestrial subsurface.</title>
        <authorList>
            <person name="Probst A.J."/>
            <person name="Ladd B."/>
            <person name="Jarett J.K."/>
            <person name="Geller-Mcgrath D.E."/>
            <person name="Sieber C.M.K."/>
            <person name="Emerson J.B."/>
            <person name="Anantharaman K."/>
            <person name="Thomas B.C."/>
            <person name="Malmstrom R."/>
            <person name="Stieglmeier M."/>
            <person name="Klingl A."/>
            <person name="Woyke T."/>
            <person name="Ryan C.M."/>
            <person name="Banfield J.F."/>
        </authorList>
    </citation>
    <scope>NUCLEOTIDE SEQUENCE [LARGE SCALE GENOMIC DNA]</scope>
</reference>
<dbReference type="EMBL" id="PFAY01000017">
    <property type="protein sequence ID" value="PIT93044.1"/>
    <property type="molecule type" value="Genomic_DNA"/>
</dbReference>
<feature type="non-terminal residue" evidence="1">
    <location>
        <position position="798"/>
    </location>
</feature>
<name>A0A2M6WJW9_9BACT</name>
<evidence type="ECO:0000313" key="1">
    <source>
        <dbReference type="EMBL" id="PIT93044.1"/>
    </source>
</evidence>
<protein>
    <submittedName>
        <fullName evidence="1">Uncharacterized protein</fullName>
    </submittedName>
</protein>
<sequence length="798" mass="82213">MNKEILKKILSVFLICQLTFTGLILQPQVAKAVSGVPQIIAYQGRLTDSAGELLGGDDGTAYYFKFSIYDNATAGSGTKLWPTTAPSSTSATVTNGVFTVNIGDTDAGYPDALDYDFQTNRDVYLQVEVSSDNVTFEALDPRQRITSAGFAVNAGTLGGFTASQSPTGNQIPVLNSGNLIIAGSLTTGATTTFNTVVYTWPGSDGSNGQFLSTDGNGALSWSTVTIPDHWSANGSYIYSSSTASGVGIGTDTPSTTLHVVGTFRASATTTLDTGSLVSNVADGSSAVAYNFNTANALSTTGAKIASFKNNGTEKAYVDKDGVYTANLVQVGAQSAAPVSGVSLFYEAPGSSKTAGLYFEQGGVTGRGGLMRWYKYNNSSDKIGFYLNAGGKTTDTPIIYAEQGNSQANQATYFGLPTGVLSGVKLGLDAEISGTTYDGSNRGTPADTYFTKSAASGGNFSTFYDGTEVQRFSSSTNFAIVPNTVIGGAITDTASTTLHVVGTLRTSATSTFDTGVLVSGVADGATAKAFTLNSVALSTSGAKLLSLQNNGTEKASVDKDGNLYLGGLTTAYLTTANQGGVEHIKVEGKLGFGSTGHVVYLESTGSQGVNVKGISGATLMQWDKESQTTINAYGLALSANLPLVFDNRGGDTKITKTSASGGNWNFAYDSDVAARFDTDGFSVASSTLIGVLGQASTTLHVVGDFKVTATSTFEGPAIFADADLGAIRFETDAGQVSWVDLPVSSSADSGSVQSYTAQLDGNPMISVYAEADGSGGTTNRRVGIGTFVPSSTLHVVGTL</sequence>
<evidence type="ECO:0000313" key="2">
    <source>
        <dbReference type="Proteomes" id="UP000229112"/>
    </source>
</evidence>